<name>A0A6J5L0C9_9CAUD</name>
<evidence type="ECO:0000256" key="10">
    <source>
        <dbReference type="ARBA" id="ARBA00023296"/>
    </source>
</evidence>
<gene>
    <name evidence="11" type="ORF">UFOVP78_10</name>
</gene>
<reference evidence="11" key="1">
    <citation type="submission" date="2020-04" db="EMBL/GenBank/DDBJ databases">
        <authorList>
            <person name="Chiriac C."/>
            <person name="Salcher M."/>
            <person name="Ghai R."/>
            <person name="Kavagutti S V."/>
        </authorList>
    </citation>
    <scope>NUCLEOTIDE SEQUENCE</scope>
</reference>
<evidence type="ECO:0000313" key="11">
    <source>
        <dbReference type="EMBL" id="CAB4126703.1"/>
    </source>
</evidence>
<keyword evidence="9" id="KW-0231">Viral genome packaging</keyword>
<keyword evidence="4" id="KW-1162">Viral penetration into host cytoplasm</keyword>
<evidence type="ECO:0000256" key="3">
    <source>
        <dbReference type="ARBA" id="ARBA00022470"/>
    </source>
</evidence>
<comment type="function">
    <text evidence="1">Forms the portal vertex of the capsid. This portal plays critical roles in head assembly, genome packaging, neck/tail attachment, and genome ejection. The portal protein multimerizes as a single ring-shaped homododecamer arranged around a central channel.</text>
</comment>
<evidence type="ECO:0000256" key="2">
    <source>
        <dbReference type="ARBA" id="ARBA00004328"/>
    </source>
</evidence>
<organism evidence="11">
    <name type="scientific">uncultured Caudovirales phage</name>
    <dbReference type="NCBI Taxonomy" id="2100421"/>
    <lineage>
        <taxon>Viruses</taxon>
        <taxon>Duplodnaviria</taxon>
        <taxon>Heunggongvirae</taxon>
        <taxon>Uroviricota</taxon>
        <taxon>Caudoviricetes</taxon>
        <taxon>Peduoviridae</taxon>
        <taxon>Maltschvirus</taxon>
        <taxon>Maltschvirus maltsch</taxon>
    </lineage>
</organism>
<keyword evidence="6" id="KW-0946">Virion</keyword>
<dbReference type="EMBL" id="LR796203">
    <property type="protein sequence ID" value="CAB4126703.1"/>
    <property type="molecule type" value="Genomic_DNA"/>
</dbReference>
<sequence>MNPRDILARADRLKSARAVFSMHWQEVSDYILPSREFTRITAPGSKRITRIFHTGPVTAADQLAAGLHGMLTSPALRWFKLRKDRAGSDAPPAQEGDDAAAWLDMATETLYATFNSPRACFTTAAHELYQDIVAFGNGPMFMDDGGIEGVRFHTLPLAECFVALDAYGRVDTLYRMYQMTAHQIADKWPNDMPEAVSKHLEKEPDRKFDLVHAVFPKPEGAKGLRWLSYYLLKDHPDQPIEKGGYDRFPYIFARWKRRSGEDYGAGPGMDLLPDIRLLNKLEEINLRGVAKVVDPSVFVPDDGFLGPLTTAPNTINYFRAGQLQEGDRPFTLPNAARPDIGAEKTAEVMGRIEQGFYVTWMNLPTRPNMTATEVLQRRDEQLRLLGPMVSRLQEEFLGPLIGWTLDTLIRNGAIPPAPQGLLAYEIEYQSPLALSQKTSDADGVIRWVQGVAEVAQMDPAALDVVDAGEVVRFLGSRFGVPPKVVRSMEAAQAMADQRQQQQAQMAQISGAQGIARAAKDGAGAMQALGAMAQGAA</sequence>
<dbReference type="InterPro" id="IPR020991">
    <property type="entry name" value="Connector_podovirus"/>
</dbReference>
<accession>A0A6J5L0C9</accession>
<evidence type="ECO:0000256" key="4">
    <source>
        <dbReference type="ARBA" id="ARBA00022595"/>
    </source>
</evidence>
<keyword evidence="8" id="KW-1171">Viral genome ejection through host cell envelope</keyword>
<evidence type="ECO:0000256" key="6">
    <source>
        <dbReference type="ARBA" id="ARBA00022844"/>
    </source>
</evidence>
<evidence type="ECO:0000256" key="7">
    <source>
        <dbReference type="ARBA" id="ARBA00022950"/>
    </source>
</evidence>
<dbReference type="GO" id="GO:0099002">
    <property type="term" value="P:symbiont genome ejection through host cell envelope, short tail mechanism"/>
    <property type="evidence" value="ECO:0007669"/>
    <property type="project" value="UniProtKB-KW"/>
</dbReference>
<evidence type="ECO:0000256" key="1">
    <source>
        <dbReference type="ARBA" id="ARBA00003421"/>
    </source>
</evidence>
<keyword evidence="7" id="KW-0118">Viral capsid assembly</keyword>
<protein>
    <submittedName>
        <fullName evidence="11">Head-to-tail connector protein, podovirus-type</fullName>
    </submittedName>
</protein>
<keyword evidence="5" id="KW-1188">Viral release from host cell</keyword>
<evidence type="ECO:0000256" key="5">
    <source>
        <dbReference type="ARBA" id="ARBA00022612"/>
    </source>
</evidence>
<evidence type="ECO:0000256" key="9">
    <source>
        <dbReference type="ARBA" id="ARBA00023219"/>
    </source>
</evidence>
<proteinExistence type="predicted"/>
<keyword evidence="10" id="KW-1160">Virus entry into host cell</keyword>
<evidence type="ECO:0000256" key="8">
    <source>
        <dbReference type="ARBA" id="ARBA00023009"/>
    </source>
</evidence>
<dbReference type="GO" id="GO:0044423">
    <property type="term" value="C:virion component"/>
    <property type="evidence" value="ECO:0007669"/>
    <property type="project" value="UniProtKB-KW"/>
</dbReference>
<keyword evidence="3" id="KW-1244">Viral short tail ejection system</keyword>
<comment type="subcellular location">
    <subcellularLocation>
        <location evidence="2">Virion</location>
    </subcellularLocation>
</comment>
<dbReference type="Pfam" id="PF12236">
    <property type="entry name" value="Head-tail_con"/>
    <property type="match status" value="1"/>
</dbReference>